<evidence type="ECO:0000313" key="2">
    <source>
        <dbReference type="EMBL" id="RPB24893.1"/>
    </source>
</evidence>
<evidence type="ECO:0000313" key="3">
    <source>
        <dbReference type="Proteomes" id="UP000267821"/>
    </source>
</evidence>
<reference evidence="2 3" key="1">
    <citation type="journal article" date="2018" name="Nat. Ecol. Evol.">
        <title>Pezizomycetes genomes reveal the molecular basis of ectomycorrhizal truffle lifestyle.</title>
        <authorList>
            <person name="Murat C."/>
            <person name="Payen T."/>
            <person name="Noel B."/>
            <person name="Kuo A."/>
            <person name="Morin E."/>
            <person name="Chen J."/>
            <person name="Kohler A."/>
            <person name="Krizsan K."/>
            <person name="Balestrini R."/>
            <person name="Da Silva C."/>
            <person name="Montanini B."/>
            <person name="Hainaut M."/>
            <person name="Levati E."/>
            <person name="Barry K.W."/>
            <person name="Belfiori B."/>
            <person name="Cichocki N."/>
            <person name="Clum A."/>
            <person name="Dockter R.B."/>
            <person name="Fauchery L."/>
            <person name="Guy J."/>
            <person name="Iotti M."/>
            <person name="Le Tacon F."/>
            <person name="Lindquist E.A."/>
            <person name="Lipzen A."/>
            <person name="Malagnac F."/>
            <person name="Mello A."/>
            <person name="Molinier V."/>
            <person name="Miyauchi S."/>
            <person name="Poulain J."/>
            <person name="Riccioni C."/>
            <person name="Rubini A."/>
            <person name="Sitrit Y."/>
            <person name="Splivallo R."/>
            <person name="Traeger S."/>
            <person name="Wang M."/>
            <person name="Zifcakova L."/>
            <person name="Wipf D."/>
            <person name="Zambonelli A."/>
            <person name="Paolocci F."/>
            <person name="Nowrousian M."/>
            <person name="Ottonello S."/>
            <person name="Baldrian P."/>
            <person name="Spatafora J.W."/>
            <person name="Henrissat B."/>
            <person name="Nagy L.G."/>
            <person name="Aury J.M."/>
            <person name="Wincker P."/>
            <person name="Grigoriev I.V."/>
            <person name="Bonfante P."/>
            <person name="Martin F.M."/>
        </authorList>
    </citation>
    <scope>NUCLEOTIDE SEQUENCE [LARGE SCALE GENOMIC DNA]</scope>
    <source>
        <strain evidence="2 3">ATCC MYA-4762</strain>
    </source>
</reference>
<name>A0A3N4LPR1_9PEZI</name>
<dbReference type="Proteomes" id="UP000267821">
    <property type="component" value="Unassembled WGS sequence"/>
</dbReference>
<dbReference type="InParanoid" id="A0A3N4LPR1"/>
<protein>
    <submittedName>
        <fullName evidence="2">Uncharacterized protein</fullName>
    </submittedName>
</protein>
<proteinExistence type="predicted"/>
<keyword evidence="1" id="KW-0175">Coiled coil</keyword>
<keyword evidence="3" id="KW-1185">Reference proteome</keyword>
<evidence type="ECO:0000256" key="1">
    <source>
        <dbReference type="SAM" id="Coils"/>
    </source>
</evidence>
<accession>A0A3N4LPR1</accession>
<feature type="coiled-coil region" evidence="1">
    <location>
        <begin position="103"/>
        <end position="130"/>
    </location>
</feature>
<dbReference type="EMBL" id="ML121540">
    <property type="protein sequence ID" value="RPB24893.1"/>
    <property type="molecule type" value="Genomic_DNA"/>
</dbReference>
<dbReference type="AlphaFoldDB" id="A0A3N4LPR1"/>
<organism evidence="2 3">
    <name type="scientific">Terfezia boudieri ATCC MYA-4762</name>
    <dbReference type="NCBI Taxonomy" id="1051890"/>
    <lineage>
        <taxon>Eukaryota</taxon>
        <taxon>Fungi</taxon>
        <taxon>Dikarya</taxon>
        <taxon>Ascomycota</taxon>
        <taxon>Pezizomycotina</taxon>
        <taxon>Pezizomycetes</taxon>
        <taxon>Pezizales</taxon>
        <taxon>Pezizaceae</taxon>
        <taxon>Terfezia</taxon>
    </lineage>
</organism>
<gene>
    <name evidence="2" type="ORF">L211DRAFT_848700</name>
</gene>
<sequence>MPNNDHDTIISNEGLCFEEQLEALTTTFLNDLRGLCIREGKAFEETLGELQQDIPKLALRTRTYMPNTWNTVLCLAAKEIPEELRLGGRQIKGQLVQWAKANIYGCEERREELEQLVEEEKAELRDRVRKNIDSVKKARKKALKSLEKSVDKICTNTRHLVCGAFIEEEAQDAAASMKQWKPRDELRKEYASMLLKNINEQVEYPNKQLKQLLRRPTKLLEHLEQLKIRIISLEGWGDPLSVEARLQSMESGELRSVMKALEDERLKLEKGE</sequence>
<dbReference type="OrthoDB" id="10467421at2759"/>